<dbReference type="RefSeq" id="WP_208556859.1">
    <property type="nucleotide sequence ID" value="NZ_JAGFPW010000032.1"/>
</dbReference>
<evidence type="ECO:0000313" key="1">
    <source>
        <dbReference type="EMBL" id="MBO3796742.1"/>
    </source>
</evidence>
<comment type="caution">
    <text evidence="1">The sequence shown here is derived from an EMBL/GenBank/DDBJ whole genome shotgun (WGS) entry which is preliminary data.</text>
</comment>
<sequence length="55" mass="6582">MKMRDILSADMKQQLKKVLSPSTKSDESLTRRDWEEIMGTRRDTFRRVGGRIRRN</sequence>
<accession>A0A8I1WH02</accession>
<organism evidence="1 2">
    <name type="scientific">Bacillus subtilis</name>
    <dbReference type="NCBI Taxonomy" id="1423"/>
    <lineage>
        <taxon>Bacteria</taxon>
        <taxon>Bacillati</taxon>
        <taxon>Bacillota</taxon>
        <taxon>Bacilli</taxon>
        <taxon>Bacillales</taxon>
        <taxon>Bacillaceae</taxon>
        <taxon>Bacillus</taxon>
    </lineage>
</organism>
<proteinExistence type="predicted"/>
<reference evidence="1" key="1">
    <citation type="submission" date="2021-03" db="EMBL/GenBank/DDBJ databases">
        <title>Isolation of Bacillus subtilis from fermented food sample.</title>
        <authorList>
            <person name="Lakshmanan V."/>
            <person name="Athira K."/>
            <person name="Rajagopal K."/>
        </authorList>
    </citation>
    <scope>NUCLEOTIDE SEQUENCE</scope>
    <source>
        <strain evidence="1">S1</strain>
    </source>
</reference>
<protein>
    <submittedName>
        <fullName evidence="1">Uncharacterized protein</fullName>
    </submittedName>
</protein>
<dbReference type="AlphaFoldDB" id="A0A8I1WH02"/>
<dbReference type="EMBL" id="JAGFPW010000032">
    <property type="protein sequence ID" value="MBO3796742.1"/>
    <property type="molecule type" value="Genomic_DNA"/>
</dbReference>
<gene>
    <name evidence="1" type="ORF">J5227_21125</name>
</gene>
<name>A0A8I1WH02_BACIU</name>
<dbReference type="Proteomes" id="UP000665181">
    <property type="component" value="Unassembled WGS sequence"/>
</dbReference>
<evidence type="ECO:0000313" key="2">
    <source>
        <dbReference type="Proteomes" id="UP000665181"/>
    </source>
</evidence>